<keyword evidence="2" id="KW-1185">Reference proteome</keyword>
<reference evidence="1" key="1">
    <citation type="submission" date="2022-04" db="EMBL/GenBank/DDBJ databases">
        <title>Genome of the entomopathogenic fungus Entomophthora muscae.</title>
        <authorList>
            <person name="Elya C."/>
            <person name="Lovett B.R."/>
            <person name="Lee E."/>
            <person name="Macias A.M."/>
            <person name="Hajek A.E."/>
            <person name="De Bivort B.L."/>
            <person name="Kasson M.T."/>
            <person name="De Fine Licht H.H."/>
            <person name="Stajich J.E."/>
        </authorList>
    </citation>
    <scope>NUCLEOTIDE SEQUENCE</scope>
    <source>
        <strain evidence="1">Berkeley</strain>
    </source>
</reference>
<proteinExistence type="predicted"/>
<accession>A0ACC2TJ92</accession>
<evidence type="ECO:0000313" key="1">
    <source>
        <dbReference type="EMBL" id="KAJ9074800.1"/>
    </source>
</evidence>
<protein>
    <submittedName>
        <fullName evidence="1">Uncharacterized protein</fullName>
    </submittedName>
</protein>
<dbReference type="EMBL" id="QTSX02002846">
    <property type="protein sequence ID" value="KAJ9074800.1"/>
    <property type="molecule type" value="Genomic_DNA"/>
</dbReference>
<gene>
    <name evidence="1" type="ORF">DSO57_1002647</name>
</gene>
<comment type="caution">
    <text evidence="1">The sequence shown here is derived from an EMBL/GenBank/DDBJ whole genome shotgun (WGS) entry which is preliminary data.</text>
</comment>
<dbReference type="Proteomes" id="UP001165960">
    <property type="component" value="Unassembled WGS sequence"/>
</dbReference>
<name>A0ACC2TJ92_9FUNG</name>
<evidence type="ECO:0000313" key="2">
    <source>
        <dbReference type="Proteomes" id="UP001165960"/>
    </source>
</evidence>
<sequence>MLVSLFLGFGLFLSGLLAKQCILDEVTNSLPLCLDENMYERKNIYDTTSDERQAFFDGFQAVAQGPELQQIVELVENKDISHDDMDVFWLRALLHLFEKAMQAKVTNAKLPYWDSVRDYPWKADRPIYSYQFLGGDKQDTCWILTRFPKYKAMSMKEWDKTCIERNTEDMESFLVGKRIVKLYMEYETFTEIHAKLVELWPKKVSGKWVPFHPKDPLFYVHMAFVDKLFTDWQNMKPINKKLARNPPDTLMQHFNVPIRQVMDLNTRLCYSYKEAGKNIFYTDE</sequence>
<organism evidence="1 2">
    <name type="scientific">Entomophthora muscae</name>
    <dbReference type="NCBI Taxonomy" id="34485"/>
    <lineage>
        <taxon>Eukaryota</taxon>
        <taxon>Fungi</taxon>
        <taxon>Fungi incertae sedis</taxon>
        <taxon>Zoopagomycota</taxon>
        <taxon>Entomophthoromycotina</taxon>
        <taxon>Entomophthoromycetes</taxon>
        <taxon>Entomophthorales</taxon>
        <taxon>Entomophthoraceae</taxon>
        <taxon>Entomophthora</taxon>
    </lineage>
</organism>